<dbReference type="GeneID" id="20350955"/>
<reference evidence="10" key="3">
    <citation type="submission" date="2010-09" db="EMBL/GenBank/DDBJ databases">
        <title>Annotation of Gaeumannomyces graminis var. tritici R3-111a-1.</title>
        <authorList>
            <consortium name="The Broad Institute Genome Sequencing Platform"/>
            <person name="Ma L.-J."/>
            <person name="Dead R."/>
            <person name="Young S.K."/>
            <person name="Zeng Q."/>
            <person name="Gargeya S."/>
            <person name="Fitzgerald M."/>
            <person name="Haas B."/>
            <person name="Abouelleil A."/>
            <person name="Alvarado L."/>
            <person name="Arachchi H.M."/>
            <person name="Berlin A."/>
            <person name="Brown A."/>
            <person name="Chapman S.B."/>
            <person name="Chen Z."/>
            <person name="Dunbar C."/>
            <person name="Freedman E."/>
            <person name="Gearin G."/>
            <person name="Gellesch M."/>
            <person name="Goldberg J."/>
            <person name="Griggs A."/>
            <person name="Gujja S."/>
            <person name="Heiman D."/>
            <person name="Howarth C."/>
            <person name="Larson L."/>
            <person name="Lui A."/>
            <person name="MacDonald P.J.P."/>
            <person name="Mehta T."/>
            <person name="Montmayeur A."/>
            <person name="Murphy C."/>
            <person name="Neiman D."/>
            <person name="Pearson M."/>
            <person name="Priest M."/>
            <person name="Roberts A."/>
            <person name="Saif S."/>
            <person name="Shea T."/>
            <person name="Shenoy N."/>
            <person name="Sisk P."/>
            <person name="Stolte C."/>
            <person name="Sykes S."/>
            <person name="Yandava C."/>
            <person name="Wortman J."/>
            <person name="Nusbaum C."/>
            <person name="Birren B."/>
        </authorList>
    </citation>
    <scope>NUCLEOTIDE SEQUENCE</scope>
    <source>
        <strain evidence="10">R3-111a-1</strain>
    </source>
</reference>
<dbReference type="CDD" id="cd11041">
    <property type="entry name" value="CYP503A1-like"/>
    <property type="match status" value="1"/>
</dbReference>
<keyword evidence="12" id="KW-1185">Reference proteome</keyword>
<dbReference type="InterPro" id="IPR017972">
    <property type="entry name" value="Cyt_P450_CS"/>
</dbReference>
<comment type="subcellular location">
    <subcellularLocation>
        <location evidence="2">Membrane</location>
        <topology evidence="2">Single-pass membrane protein</topology>
    </subcellularLocation>
</comment>
<evidence type="ECO:0000313" key="11">
    <source>
        <dbReference type="EnsemblFungi" id="EJT71237"/>
    </source>
</evidence>
<dbReference type="GO" id="GO:0016020">
    <property type="term" value="C:membrane"/>
    <property type="evidence" value="ECO:0007669"/>
    <property type="project" value="UniProtKB-SubCell"/>
</dbReference>
<keyword evidence="8 9" id="KW-0349">Heme</keyword>
<reference evidence="11" key="4">
    <citation type="journal article" date="2015" name="G3 (Bethesda)">
        <title>Genome sequences of three phytopathogenic species of the Magnaporthaceae family of fungi.</title>
        <authorList>
            <person name="Okagaki L.H."/>
            <person name="Nunes C.C."/>
            <person name="Sailsbery J."/>
            <person name="Clay B."/>
            <person name="Brown D."/>
            <person name="John T."/>
            <person name="Oh Y."/>
            <person name="Young N."/>
            <person name="Fitzgerald M."/>
            <person name="Haas B.J."/>
            <person name="Zeng Q."/>
            <person name="Young S."/>
            <person name="Adiconis X."/>
            <person name="Fan L."/>
            <person name="Levin J.Z."/>
            <person name="Mitchell T.K."/>
            <person name="Okubara P.A."/>
            <person name="Farman M.L."/>
            <person name="Kohn L.M."/>
            <person name="Birren B."/>
            <person name="Ma L.-J."/>
            <person name="Dean R.A."/>
        </authorList>
    </citation>
    <scope>NUCLEOTIDE SEQUENCE</scope>
    <source>
        <strain evidence="11">R3-111a-1</strain>
    </source>
</reference>
<evidence type="ECO:0000256" key="5">
    <source>
        <dbReference type="ARBA" id="ARBA00023002"/>
    </source>
</evidence>
<evidence type="ECO:0000313" key="10">
    <source>
        <dbReference type="EMBL" id="EJT71237.1"/>
    </source>
</evidence>
<dbReference type="GO" id="GO:0020037">
    <property type="term" value="F:heme binding"/>
    <property type="evidence" value="ECO:0007669"/>
    <property type="project" value="InterPro"/>
</dbReference>
<evidence type="ECO:0000256" key="4">
    <source>
        <dbReference type="ARBA" id="ARBA00022723"/>
    </source>
</evidence>
<dbReference type="Pfam" id="PF00067">
    <property type="entry name" value="p450"/>
    <property type="match status" value="1"/>
</dbReference>
<evidence type="ECO:0000256" key="2">
    <source>
        <dbReference type="ARBA" id="ARBA00004167"/>
    </source>
</evidence>
<dbReference type="PANTHER" id="PTHR46206">
    <property type="entry name" value="CYTOCHROME P450"/>
    <property type="match status" value="1"/>
</dbReference>
<reference evidence="10" key="2">
    <citation type="submission" date="2010-07" db="EMBL/GenBank/DDBJ databases">
        <authorList>
            <consortium name="The Broad Institute Genome Sequencing Platform"/>
            <consortium name="Broad Institute Genome Sequencing Center for Infectious Disease"/>
            <person name="Ma L.-J."/>
            <person name="Dead R."/>
            <person name="Young S."/>
            <person name="Zeng Q."/>
            <person name="Koehrsen M."/>
            <person name="Alvarado L."/>
            <person name="Berlin A."/>
            <person name="Chapman S.B."/>
            <person name="Chen Z."/>
            <person name="Freedman E."/>
            <person name="Gellesch M."/>
            <person name="Goldberg J."/>
            <person name="Griggs A."/>
            <person name="Gujja S."/>
            <person name="Heilman E.R."/>
            <person name="Heiman D."/>
            <person name="Hepburn T."/>
            <person name="Howarth C."/>
            <person name="Jen D."/>
            <person name="Larson L."/>
            <person name="Mehta T."/>
            <person name="Neiman D."/>
            <person name="Pearson M."/>
            <person name="Roberts A."/>
            <person name="Saif S."/>
            <person name="Shea T."/>
            <person name="Shenoy N."/>
            <person name="Sisk P."/>
            <person name="Stolte C."/>
            <person name="Sykes S."/>
            <person name="Walk T."/>
            <person name="White J."/>
            <person name="Yandava C."/>
            <person name="Haas B."/>
            <person name="Nusbaum C."/>
            <person name="Birren B."/>
        </authorList>
    </citation>
    <scope>NUCLEOTIDE SEQUENCE</scope>
    <source>
        <strain evidence="10">R3-111a-1</strain>
    </source>
</reference>
<reference evidence="12" key="1">
    <citation type="submission" date="2010-07" db="EMBL/GenBank/DDBJ databases">
        <title>The genome sequence of Gaeumannomyces graminis var. tritici strain R3-111a-1.</title>
        <authorList>
            <consortium name="The Broad Institute Genome Sequencing Platform"/>
            <person name="Ma L.-J."/>
            <person name="Dead R."/>
            <person name="Young S."/>
            <person name="Zeng Q."/>
            <person name="Koehrsen M."/>
            <person name="Alvarado L."/>
            <person name="Berlin A."/>
            <person name="Chapman S.B."/>
            <person name="Chen Z."/>
            <person name="Freedman E."/>
            <person name="Gellesch M."/>
            <person name="Goldberg J."/>
            <person name="Griggs A."/>
            <person name="Gujja S."/>
            <person name="Heilman E.R."/>
            <person name="Heiman D."/>
            <person name="Hepburn T."/>
            <person name="Howarth C."/>
            <person name="Jen D."/>
            <person name="Larson L."/>
            <person name="Mehta T."/>
            <person name="Neiman D."/>
            <person name="Pearson M."/>
            <person name="Roberts A."/>
            <person name="Saif S."/>
            <person name="Shea T."/>
            <person name="Shenoy N."/>
            <person name="Sisk P."/>
            <person name="Stolte C."/>
            <person name="Sykes S."/>
            <person name="Walk T."/>
            <person name="White J."/>
            <person name="Yandava C."/>
            <person name="Haas B."/>
            <person name="Nusbaum C."/>
            <person name="Birren B."/>
        </authorList>
    </citation>
    <scope>NUCLEOTIDE SEQUENCE [LARGE SCALE GENOMIC DNA]</scope>
    <source>
        <strain evidence="12">R3-111a-1</strain>
    </source>
</reference>
<evidence type="ECO:0000256" key="8">
    <source>
        <dbReference type="PIRSR" id="PIRSR602403-1"/>
    </source>
</evidence>
<dbReference type="GO" id="GO:0004497">
    <property type="term" value="F:monooxygenase activity"/>
    <property type="evidence" value="ECO:0007669"/>
    <property type="project" value="UniProtKB-KW"/>
</dbReference>
<evidence type="ECO:0000313" key="12">
    <source>
        <dbReference type="Proteomes" id="UP000006039"/>
    </source>
</evidence>
<proteinExistence type="inferred from homology"/>
<dbReference type="EMBL" id="GL385400">
    <property type="protein sequence ID" value="EJT71237.1"/>
    <property type="molecule type" value="Genomic_DNA"/>
</dbReference>
<dbReference type="InterPro" id="IPR036396">
    <property type="entry name" value="Cyt_P450_sf"/>
</dbReference>
<dbReference type="GO" id="GO:0005506">
    <property type="term" value="F:iron ion binding"/>
    <property type="evidence" value="ECO:0007669"/>
    <property type="project" value="InterPro"/>
</dbReference>
<organism evidence="10">
    <name type="scientific">Gaeumannomyces tritici (strain R3-111a-1)</name>
    <name type="common">Wheat and barley take-all root rot fungus</name>
    <name type="synonym">Gaeumannomyces graminis var. tritici</name>
    <dbReference type="NCBI Taxonomy" id="644352"/>
    <lineage>
        <taxon>Eukaryota</taxon>
        <taxon>Fungi</taxon>
        <taxon>Dikarya</taxon>
        <taxon>Ascomycota</taxon>
        <taxon>Pezizomycotina</taxon>
        <taxon>Sordariomycetes</taxon>
        <taxon>Sordariomycetidae</taxon>
        <taxon>Magnaporthales</taxon>
        <taxon>Magnaporthaceae</taxon>
        <taxon>Gaeumannomyces</taxon>
    </lineage>
</organism>
<comment type="similarity">
    <text evidence="3 9">Belongs to the cytochrome P450 family.</text>
</comment>
<feature type="binding site" description="axial binding residue" evidence="8">
    <location>
        <position position="469"/>
    </location>
    <ligand>
        <name>heme</name>
        <dbReference type="ChEBI" id="CHEBI:30413"/>
    </ligand>
    <ligandPart>
        <name>Fe</name>
        <dbReference type="ChEBI" id="CHEBI:18248"/>
    </ligandPart>
</feature>
<dbReference type="STRING" id="644352.J3PAH1"/>
<dbReference type="OrthoDB" id="1844152at2759"/>
<evidence type="ECO:0000256" key="3">
    <source>
        <dbReference type="ARBA" id="ARBA00010617"/>
    </source>
</evidence>
<protein>
    <submittedName>
        <fullName evidence="10">Ent-kaurene oxidase</fullName>
    </submittedName>
</protein>
<keyword evidence="6 8" id="KW-0408">Iron</keyword>
<evidence type="ECO:0000256" key="6">
    <source>
        <dbReference type="ARBA" id="ARBA00023004"/>
    </source>
</evidence>
<gene>
    <name evidence="11" type="primary">20350955</name>
    <name evidence="10" type="ORF">GGTG_10497</name>
</gene>
<comment type="cofactor">
    <cofactor evidence="1 8">
        <name>heme</name>
        <dbReference type="ChEBI" id="CHEBI:30413"/>
    </cofactor>
</comment>
<dbReference type="EnsemblFungi" id="EJT71237">
    <property type="protein sequence ID" value="EJT71237"/>
    <property type="gene ID" value="GGTG_10497"/>
</dbReference>
<dbReference type="eggNOG" id="KOG0158">
    <property type="taxonomic scope" value="Eukaryota"/>
</dbReference>
<dbReference type="PROSITE" id="PS00086">
    <property type="entry name" value="CYTOCHROME_P450"/>
    <property type="match status" value="1"/>
</dbReference>
<dbReference type="GO" id="GO:0016705">
    <property type="term" value="F:oxidoreductase activity, acting on paired donors, with incorporation or reduction of molecular oxygen"/>
    <property type="evidence" value="ECO:0007669"/>
    <property type="project" value="InterPro"/>
</dbReference>
<evidence type="ECO:0000256" key="7">
    <source>
        <dbReference type="ARBA" id="ARBA00023033"/>
    </source>
</evidence>
<dbReference type="Proteomes" id="UP000006039">
    <property type="component" value="Unassembled WGS sequence"/>
</dbReference>
<dbReference type="InterPro" id="IPR001128">
    <property type="entry name" value="Cyt_P450"/>
</dbReference>
<reference evidence="11" key="5">
    <citation type="submission" date="2018-04" db="UniProtKB">
        <authorList>
            <consortium name="EnsemblFungi"/>
        </authorList>
    </citation>
    <scope>IDENTIFICATION</scope>
    <source>
        <strain evidence="11">R3-111a-1</strain>
    </source>
</reference>
<dbReference type="RefSeq" id="XP_009226634.1">
    <property type="nucleotide sequence ID" value="XM_009228370.1"/>
</dbReference>
<dbReference type="InterPro" id="IPR002403">
    <property type="entry name" value="Cyt_P450_E_grp-IV"/>
</dbReference>
<evidence type="ECO:0000256" key="9">
    <source>
        <dbReference type="RuleBase" id="RU000461"/>
    </source>
</evidence>
<dbReference type="AlphaFoldDB" id="J3PAH1"/>
<dbReference type="Gene3D" id="1.10.630.10">
    <property type="entry name" value="Cytochrome P450"/>
    <property type="match status" value="1"/>
</dbReference>
<dbReference type="PANTHER" id="PTHR46206:SF6">
    <property type="entry name" value="CYTOCHROME P450 MONOOXYGENASE AN1598-RELATED"/>
    <property type="match status" value="1"/>
</dbReference>
<keyword evidence="7 9" id="KW-0503">Monooxygenase</keyword>
<dbReference type="PRINTS" id="PR00465">
    <property type="entry name" value="EP450IV"/>
</dbReference>
<sequence>MANHTSAFLARYSIFTSPTEPRLDLPDGGDNDLRPRRLELYVALGCVLLVAYFFQSYRDAKRRTVAVPFYKASLFKWMFDAETLVTDSYNKFYGKVYQIKATEGVQVIIPPSLLDEIKGLPEEALSSTAAVAEAMMGKYTHFHLGKNTNLMSALIRTKLTQNVARMVPRMKEDIDHLVAAEFPPCDDWTAVKVSPFAVRSIVRVGGRAFVGPEVARDEGWAEASVGFCVHVFTAVVKLQLMPSWLRPLGQYLVSDLAKIRRHMAAAKRLMRPVIEQRLRGLDTPGAERPDDLIQWLLEALPERDRADVDAQVMLQLVLCAASIHSSSNLLVEGVYDLADKPEVQAELRREVEEVFAKGGWSKRDSIMNLKKMDSFMKEVQRLRGNITGFIRKVVKPIDLSDGTHLPAGTKLLAPQAGMSQDPRFYESPETFDALRFYKMRQRSDEDRNRWQFTSIESTNMNFGAGKHSCPGRFFAGTEIKMLLAYFLLHYDMKLKDGEQRPKGFVVMMSKGANPEGEIMFRRRECASY</sequence>
<keyword evidence="4 8" id="KW-0479">Metal-binding</keyword>
<dbReference type="HOGENOM" id="CLU_022195_0_2_1"/>
<dbReference type="VEuPathDB" id="FungiDB:GGTG_10497"/>
<dbReference type="SUPFAM" id="SSF48264">
    <property type="entry name" value="Cytochrome P450"/>
    <property type="match status" value="1"/>
</dbReference>
<accession>J3PAH1</accession>
<name>J3PAH1_GAET3</name>
<evidence type="ECO:0000256" key="1">
    <source>
        <dbReference type="ARBA" id="ARBA00001971"/>
    </source>
</evidence>
<keyword evidence="5 9" id="KW-0560">Oxidoreductase</keyword>